<dbReference type="InterPro" id="IPR028939">
    <property type="entry name" value="P5C_Rdtase_cat_N"/>
</dbReference>
<feature type="binding site" evidence="4">
    <location>
        <begin position="77"/>
        <end position="80"/>
    </location>
    <ligand>
        <name>NADP(+)</name>
        <dbReference type="ChEBI" id="CHEBI:58349"/>
    </ligand>
</feature>
<dbReference type="Proteomes" id="UP000054771">
    <property type="component" value="Unassembled WGS sequence"/>
</dbReference>
<evidence type="ECO:0000259" key="5">
    <source>
        <dbReference type="Pfam" id="PF03807"/>
    </source>
</evidence>
<name>A0A0U5FPB3_ASPCI</name>
<evidence type="ECO:0008006" key="9">
    <source>
        <dbReference type="Google" id="ProtNLM"/>
    </source>
</evidence>
<evidence type="ECO:0000259" key="6">
    <source>
        <dbReference type="Pfam" id="PF14748"/>
    </source>
</evidence>
<dbReference type="PANTHER" id="PTHR11645:SF27">
    <property type="entry name" value="HYPOTHETICAL PYRROLINE-5-CARBOXYLATE REDUCTASE (EUROFUNG)"/>
    <property type="match status" value="1"/>
</dbReference>
<keyword evidence="3" id="KW-0560">Oxidoreductase</keyword>
<dbReference type="NCBIfam" id="TIGR00112">
    <property type="entry name" value="proC"/>
    <property type="match status" value="1"/>
</dbReference>
<organism evidence="7 8">
    <name type="scientific">Aspergillus calidoustus</name>
    <dbReference type="NCBI Taxonomy" id="454130"/>
    <lineage>
        <taxon>Eukaryota</taxon>
        <taxon>Fungi</taxon>
        <taxon>Dikarya</taxon>
        <taxon>Ascomycota</taxon>
        <taxon>Pezizomycotina</taxon>
        <taxon>Eurotiomycetes</taxon>
        <taxon>Eurotiomycetidae</taxon>
        <taxon>Eurotiales</taxon>
        <taxon>Aspergillaceae</taxon>
        <taxon>Aspergillus</taxon>
        <taxon>Aspergillus subgen. Nidulantes</taxon>
    </lineage>
</organism>
<dbReference type="Gene3D" id="1.10.3730.10">
    <property type="entry name" value="ProC C-terminal domain-like"/>
    <property type="match status" value="1"/>
</dbReference>
<keyword evidence="2 4" id="KW-0521">NADP</keyword>
<feature type="domain" description="Pyrroline-5-carboxylate reductase dimerisation" evidence="6">
    <location>
        <begin position="184"/>
        <end position="285"/>
    </location>
</feature>
<feature type="binding site" evidence="4">
    <location>
        <begin position="10"/>
        <end position="15"/>
    </location>
    <ligand>
        <name>NADP(+)</name>
        <dbReference type="ChEBI" id="CHEBI:58349"/>
    </ligand>
</feature>
<dbReference type="InterPro" id="IPR029036">
    <property type="entry name" value="P5CR_dimer"/>
</dbReference>
<proteinExistence type="inferred from homology"/>
<reference evidence="8" key="1">
    <citation type="journal article" date="2016" name="Genome Announc.">
        <title>Draft genome sequences of fungus Aspergillus calidoustus.</title>
        <authorList>
            <person name="Horn F."/>
            <person name="Linde J."/>
            <person name="Mattern D.J."/>
            <person name="Walther G."/>
            <person name="Guthke R."/>
            <person name="Scherlach K."/>
            <person name="Martin K."/>
            <person name="Brakhage A.A."/>
            <person name="Petzke L."/>
            <person name="Valiante V."/>
        </authorList>
    </citation>
    <scope>NUCLEOTIDE SEQUENCE [LARGE SCALE GENOMIC DNA]</scope>
    <source>
        <strain evidence="8">SF006504</strain>
    </source>
</reference>
<dbReference type="AlphaFoldDB" id="A0A0U5FPB3"/>
<evidence type="ECO:0000313" key="7">
    <source>
        <dbReference type="EMBL" id="CEL01195.1"/>
    </source>
</evidence>
<dbReference type="InterPro" id="IPR036291">
    <property type="entry name" value="NAD(P)-bd_dom_sf"/>
</dbReference>
<dbReference type="InterPro" id="IPR000304">
    <property type="entry name" value="Pyrroline-COOH_reductase"/>
</dbReference>
<dbReference type="GO" id="GO:0055129">
    <property type="term" value="P:L-proline biosynthetic process"/>
    <property type="evidence" value="ECO:0007669"/>
    <property type="project" value="TreeGrafter"/>
</dbReference>
<dbReference type="GO" id="GO:0004735">
    <property type="term" value="F:pyrroline-5-carboxylate reductase activity"/>
    <property type="evidence" value="ECO:0007669"/>
    <property type="project" value="InterPro"/>
</dbReference>
<protein>
    <recommendedName>
        <fullName evidence="9">Pyrroline-5-carboxylate reductase</fullName>
    </recommendedName>
</protein>
<sequence>MSGNNTLCILGCGNLGTAILKSLLASEEQLFSLYIACVQSESSKQRLTSQFPDSSSLTISTGDNVSAVQQSSVTILALDPSIIETGLKQPGLREALSAKLLISVAAGWTRQKLEETIYGTTTPSPSENETRAFIIRTLPNIAALVSQSLTAIEIEPSRQIPPHHLTLTDAIFSRVGKTIHIPPSLIDATTAVAGSTPAMFAVIVDAMIDAAVAVGVPRNMAHTMIFQSMQGTASMLQSGVHPALLKDQGTSPEGCTIGGLMVMEENGVRGHVGRALREAVTLARRMDGVRHVNDTRE</sequence>
<evidence type="ECO:0000313" key="8">
    <source>
        <dbReference type="Proteomes" id="UP000054771"/>
    </source>
</evidence>
<accession>A0A0U5FPB3</accession>
<feature type="binding site" evidence="4">
    <location>
        <position position="64"/>
    </location>
    <ligand>
        <name>NADPH</name>
        <dbReference type="ChEBI" id="CHEBI:57783"/>
    </ligand>
</feature>
<evidence type="ECO:0000256" key="2">
    <source>
        <dbReference type="ARBA" id="ARBA00022857"/>
    </source>
</evidence>
<dbReference type="OMA" id="PHIENLQ"/>
<comment type="similarity">
    <text evidence="1">Belongs to the pyrroline-5-carboxylate reductase family.</text>
</comment>
<dbReference type="OrthoDB" id="10263291at2759"/>
<dbReference type="SUPFAM" id="SSF48179">
    <property type="entry name" value="6-phosphogluconate dehydrogenase C-terminal domain-like"/>
    <property type="match status" value="1"/>
</dbReference>
<dbReference type="PANTHER" id="PTHR11645">
    <property type="entry name" value="PYRROLINE-5-CARBOXYLATE REDUCTASE"/>
    <property type="match status" value="1"/>
</dbReference>
<evidence type="ECO:0000256" key="1">
    <source>
        <dbReference type="ARBA" id="ARBA00005525"/>
    </source>
</evidence>
<dbReference type="InterPro" id="IPR008927">
    <property type="entry name" value="6-PGluconate_DH-like_C_sf"/>
</dbReference>
<dbReference type="STRING" id="454130.A0A0U5FPB3"/>
<evidence type="ECO:0000256" key="3">
    <source>
        <dbReference type="ARBA" id="ARBA00023002"/>
    </source>
</evidence>
<dbReference type="Pfam" id="PF14748">
    <property type="entry name" value="P5CR_dimer"/>
    <property type="match status" value="1"/>
</dbReference>
<dbReference type="EMBL" id="CDMC01000001">
    <property type="protein sequence ID" value="CEL01195.1"/>
    <property type="molecule type" value="Genomic_DNA"/>
</dbReference>
<dbReference type="SUPFAM" id="SSF51735">
    <property type="entry name" value="NAD(P)-binding Rossmann-fold domains"/>
    <property type="match status" value="1"/>
</dbReference>
<feature type="domain" description="Pyrroline-5-carboxylate reductase catalytic N-terminal" evidence="5">
    <location>
        <begin position="7"/>
        <end position="107"/>
    </location>
</feature>
<dbReference type="Gene3D" id="3.40.50.720">
    <property type="entry name" value="NAD(P)-binding Rossmann-like Domain"/>
    <property type="match status" value="1"/>
</dbReference>
<dbReference type="HAMAP" id="MF_01925">
    <property type="entry name" value="P5C_reductase"/>
    <property type="match status" value="1"/>
</dbReference>
<keyword evidence="8" id="KW-1185">Reference proteome</keyword>
<gene>
    <name evidence="7" type="ORF">ASPCAL00783</name>
</gene>
<evidence type="ECO:0000256" key="4">
    <source>
        <dbReference type="PIRSR" id="PIRSR000193-1"/>
    </source>
</evidence>
<dbReference type="PIRSF" id="PIRSF000193">
    <property type="entry name" value="Pyrrol-5-carb_rd"/>
    <property type="match status" value="1"/>
</dbReference>
<dbReference type="FunFam" id="1.10.3730.10:FF:000001">
    <property type="entry name" value="Pyrroline-5-carboxylate reductase"/>
    <property type="match status" value="1"/>
</dbReference>
<dbReference type="Pfam" id="PF03807">
    <property type="entry name" value="F420_oxidored"/>
    <property type="match status" value="1"/>
</dbReference>